<evidence type="ECO:0000313" key="6">
    <source>
        <dbReference type="EMBL" id="NWJ19470.1"/>
    </source>
</evidence>
<dbReference type="Proteomes" id="UP000549797">
    <property type="component" value="Unassembled WGS sequence"/>
</dbReference>
<dbReference type="AlphaFoldDB" id="A0A7K4P1X9"/>
<dbReference type="EMBL" id="JACATJ010000009">
    <property type="protein sequence ID" value="NWK09302.1"/>
    <property type="molecule type" value="Genomic_DNA"/>
</dbReference>
<dbReference type="EMBL" id="JACATE010000004">
    <property type="protein sequence ID" value="NWJ28375.1"/>
    <property type="molecule type" value="Genomic_DNA"/>
</dbReference>
<organism evidence="11 16">
    <name type="scientific">Marine Group I thaumarchaeote</name>
    <dbReference type="NCBI Taxonomy" id="2511932"/>
    <lineage>
        <taxon>Archaea</taxon>
        <taxon>Nitrososphaerota</taxon>
        <taxon>Marine Group I</taxon>
    </lineage>
</organism>
<dbReference type="Proteomes" id="UP000575480">
    <property type="component" value="Unassembled WGS sequence"/>
</dbReference>
<evidence type="ECO:0000256" key="3">
    <source>
        <dbReference type="ARBA" id="ARBA00022771"/>
    </source>
</evidence>
<keyword evidence="3" id="KW-0863">Zinc-finger</keyword>
<gene>
    <name evidence="10" type="ORF">HX840_00075</name>
    <name evidence="7" type="ORF">HX848_03140</name>
    <name evidence="11" type="ORF">HX852_05930</name>
    <name evidence="12" type="ORF">HX853_02030</name>
    <name evidence="9" type="ORF">HX854_04450</name>
    <name evidence="8" type="ORF">HX858_04275</name>
    <name evidence="6" type="ORF">HX860_00050</name>
</gene>
<dbReference type="EMBL" id="JACATH010000002">
    <property type="protein sequence ID" value="NWJ56957.1"/>
    <property type="molecule type" value="Genomic_DNA"/>
</dbReference>
<name>A0A7K4P1X9_9ARCH</name>
<evidence type="ECO:0000313" key="15">
    <source>
        <dbReference type="Proteomes" id="UP000547822"/>
    </source>
</evidence>
<evidence type="ECO:0000313" key="14">
    <source>
        <dbReference type="Proteomes" id="UP000535457"/>
    </source>
</evidence>
<dbReference type="FunFam" id="3.30.160.60:FF:000100">
    <property type="entry name" value="Zinc finger 45-like"/>
    <property type="match status" value="1"/>
</dbReference>
<evidence type="ECO:0000256" key="4">
    <source>
        <dbReference type="ARBA" id="ARBA00022833"/>
    </source>
</evidence>
<comment type="caution">
    <text evidence="11">The sequence shown here is derived from an EMBL/GenBank/DDBJ whole genome shotgun (WGS) entry which is preliminary data.</text>
</comment>
<dbReference type="GO" id="GO:0008270">
    <property type="term" value="F:zinc ion binding"/>
    <property type="evidence" value="ECO:0007669"/>
    <property type="project" value="UniProtKB-KW"/>
</dbReference>
<keyword evidence="1" id="KW-0479">Metal-binding</keyword>
<accession>A0A7K4P1X9</accession>
<evidence type="ECO:0000313" key="13">
    <source>
        <dbReference type="Proteomes" id="UP000520052"/>
    </source>
</evidence>
<dbReference type="SMART" id="SM00355">
    <property type="entry name" value="ZnF_C2H2"/>
    <property type="match status" value="1"/>
</dbReference>
<dbReference type="Proteomes" id="UP000587702">
    <property type="component" value="Unassembled WGS sequence"/>
</dbReference>
<evidence type="ECO:0000313" key="7">
    <source>
        <dbReference type="EMBL" id="NWJ28375.1"/>
    </source>
</evidence>
<evidence type="ECO:0000256" key="1">
    <source>
        <dbReference type="ARBA" id="ARBA00022723"/>
    </source>
</evidence>
<evidence type="ECO:0000313" key="17">
    <source>
        <dbReference type="Proteomes" id="UP000563820"/>
    </source>
</evidence>
<evidence type="ECO:0000313" key="8">
    <source>
        <dbReference type="EMBL" id="NWJ56957.1"/>
    </source>
</evidence>
<dbReference type="PROSITE" id="PS50157">
    <property type="entry name" value="ZINC_FINGER_C2H2_2"/>
    <property type="match status" value="1"/>
</dbReference>
<evidence type="ECO:0000256" key="2">
    <source>
        <dbReference type="ARBA" id="ARBA00022737"/>
    </source>
</evidence>
<protein>
    <submittedName>
        <fullName evidence="11">C2H2-type zinc finger protein</fullName>
    </submittedName>
</protein>
<evidence type="ECO:0000313" key="10">
    <source>
        <dbReference type="EMBL" id="NWK00309.1"/>
    </source>
</evidence>
<dbReference type="Proteomes" id="UP000563820">
    <property type="component" value="Unassembled WGS sequence"/>
</dbReference>
<sequence length="122" mass="13734">MLTIDCRDVLSIKNELLVYVSDQAVAIPTLKHNQFTLSTLDDDEVIDINSVIASIKEFLDSIGEGQNFAVISNNEIISIKSISGKIIERDAVPQSDMFSCTHCGYVTRYEVELNVHMRIHYL</sequence>
<feature type="domain" description="C2H2-type" evidence="5">
    <location>
        <begin position="98"/>
        <end position="122"/>
    </location>
</feature>
<evidence type="ECO:0000313" key="9">
    <source>
        <dbReference type="EMBL" id="NWJ83963.1"/>
    </source>
</evidence>
<evidence type="ECO:0000313" key="18">
    <source>
        <dbReference type="Proteomes" id="UP000575480"/>
    </source>
</evidence>
<dbReference type="Proteomes" id="UP000535457">
    <property type="component" value="Unassembled WGS sequence"/>
</dbReference>
<dbReference type="EMBL" id="JACATG010000001">
    <property type="protein sequence ID" value="NWK13406.1"/>
    <property type="molecule type" value="Genomic_DNA"/>
</dbReference>
<dbReference type="Proteomes" id="UP000547822">
    <property type="component" value="Unassembled WGS sequence"/>
</dbReference>
<keyword evidence="2" id="KW-0677">Repeat</keyword>
<evidence type="ECO:0000313" key="12">
    <source>
        <dbReference type="EMBL" id="NWK13406.1"/>
    </source>
</evidence>
<evidence type="ECO:0000259" key="5">
    <source>
        <dbReference type="PROSITE" id="PS50157"/>
    </source>
</evidence>
<dbReference type="Gene3D" id="3.30.160.60">
    <property type="entry name" value="Classic Zinc Finger"/>
    <property type="match status" value="1"/>
</dbReference>
<evidence type="ECO:0000313" key="16">
    <source>
        <dbReference type="Proteomes" id="UP000549797"/>
    </source>
</evidence>
<dbReference type="Proteomes" id="UP000520052">
    <property type="component" value="Unassembled WGS sequence"/>
</dbReference>
<reference evidence="11" key="2">
    <citation type="submission" date="2020-06" db="EMBL/GenBank/DDBJ databases">
        <authorList>
            <person name="Wang Y."/>
        </authorList>
    </citation>
    <scope>NUCLEOTIDE SEQUENCE</scope>
    <source>
        <strain evidence="11">D1a</strain>
        <strain evidence="6">L14</strain>
        <strain evidence="8">L15a</strain>
        <strain evidence="12">L19a</strain>
        <strain evidence="7">T1L11</strain>
        <strain evidence="10">T1L9</strain>
        <strain evidence="9">T3L1</strain>
    </source>
</reference>
<keyword evidence="4" id="KW-0862">Zinc</keyword>
<dbReference type="EMBL" id="JACATC010000004">
    <property type="protein sequence ID" value="NWJ83963.1"/>
    <property type="molecule type" value="Genomic_DNA"/>
</dbReference>
<evidence type="ECO:0000313" key="19">
    <source>
        <dbReference type="Proteomes" id="UP000587702"/>
    </source>
</evidence>
<evidence type="ECO:0000313" key="11">
    <source>
        <dbReference type="EMBL" id="NWK09302.1"/>
    </source>
</evidence>
<dbReference type="InterPro" id="IPR013087">
    <property type="entry name" value="Znf_C2H2_type"/>
</dbReference>
<dbReference type="EMBL" id="JACATI010000001">
    <property type="protein sequence ID" value="NWJ19470.1"/>
    <property type="molecule type" value="Genomic_DNA"/>
</dbReference>
<dbReference type="EMBL" id="JACATD010000001">
    <property type="protein sequence ID" value="NWK00309.1"/>
    <property type="molecule type" value="Genomic_DNA"/>
</dbReference>
<proteinExistence type="predicted"/>
<reference evidence="13 14" key="1">
    <citation type="journal article" date="2019" name="Environ. Microbiol.">
        <title>Genomics insights into ecotype formation of ammonia-oxidizing archaea in the deep ocean.</title>
        <authorList>
            <person name="Wang Y."/>
            <person name="Huang J.M."/>
            <person name="Cui G.J."/>
            <person name="Nunoura T."/>
            <person name="Takaki Y."/>
            <person name="Li W.L."/>
            <person name="Li J."/>
            <person name="Gao Z.M."/>
            <person name="Takai K."/>
            <person name="Zhang A.Q."/>
            <person name="Stepanauskas R."/>
        </authorList>
    </citation>
    <scope>NUCLEOTIDE SEQUENCE [LARGE SCALE GENOMIC DNA]</scope>
    <source>
        <strain evidence="11 16">D1a</strain>
        <strain evidence="6 19">L14</strain>
        <strain evidence="8 18">L15a</strain>
        <strain evidence="12 14">L19a</strain>
        <strain evidence="7 17">T1L11</strain>
        <strain evidence="10 15">T1L9</strain>
        <strain evidence="9 13">T3L1</strain>
    </source>
</reference>